<evidence type="ECO:0000256" key="4">
    <source>
        <dbReference type="ARBA" id="ARBA00022857"/>
    </source>
</evidence>
<keyword evidence="3" id="KW-0288">FMN</keyword>
<evidence type="ECO:0000313" key="8">
    <source>
        <dbReference type="Proteomes" id="UP000238954"/>
    </source>
</evidence>
<dbReference type="RefSeq" id="WP_105999015.1">
    <property type="nucleotide sequence ID" value="NZ_CM009578.1"/>
</dbReference>
<dbReference type="GO" id="GO:0010181">
    <property type="term" value="F:FMN binding"/>
    <property type="evidence" value="ECO:0007669"/>
    <property type="project" value="InterPro"/>
</dbReference>
<keyword evidence="2" id="KW-0285">Flavoprotein</keyword>
<comment type="cofactor">
    <cofactor evidence="1">
        <name>FMN</name>
        <dbReference type="ChEBI" id="CHEBI:58210"/>
    </cofactor>
</comment>
<protein>
    <submittedName>
        <fullName evidence="7">12-oxophytodienoate reductase</fullName>
    </submittedName>
</protein>
<dbReference type="AlphaFoldDB" id="A0A2S8B9C5"/>
<evidence type="ECO:0000256" key="1">
    <source>
        <dbReference type="ARBA" id="ARBA00001917"/>
    </source>
</evidence>
<reference evidence="8" key="1">
    <citation type="submission" date="2017-11" db="EMBL/GenBank/DDBJ databases">
        <title>The complete genome sequence of Sphingopyxis pomeranensis sp. nov. strain WS5A3p.</title>
        <authorList>
            <person name="Kaminski M.A."/>
        </authorList>
    </citation>
    <scope>NUCLEOTIDE SEQUENCE [LARGE SCALE GENOMIC DNA]</scope>
    <source>
        <strain evidence="8">WS5A3p</strain>
    </source>
</reference>
<keyword evidence="5" id="KW-0560">Oxidoreductase</keyword>
<dbReference type="OrthoDB" id="9804454at2"/>
<dbReference type="Proteomes" id="UP000238954">
    <property type="component" value="Chromosome"/>
</dbReference>
<name>A0A2S8B9C5_9SPHN</name>
<dbReference type="EMBL" id="PHFW01000002">
    <property type="protein sequence ID" value="PQM28849.1"/>
    <property type="molecule type" value="Genomic_DNA"/>
</dbReference>
<dbReference type="InterPro" id="IPR013785">
    <property type="entry name" value="Aldolase_TIM"/>
</dbReference>
<dbReference type="PANTHER" id="PTHR43303:SF4">
    <property type="entry name" value="NADPH DEHYDROGENASE C23G7.10C-RELATED"/>
    <property type="match status" value="1"/>
</dbReference>
<evidence type="ECO:0000256" key="5">
    <source>
        <dbReference type="ARBA" id="ARBA00023002"/>
    </source>
</evidence>
<feature type="domain" description="NADH:flavin oxidoreductase/NADH oxidase N-terminal" evidence="6">
    <location>
        <begin position="6"/>
        <end position="348"/>
    </location>
</feature>
<dbReference type="GO" id="GO:0003959">
    <property type="term" value="F:NADPH dehydrogenase activity"/>
    <property type="evidence" value="ECO:0007669"/>
    <property type="project" value="InterPro"/>
</dbReference>
<proteinExistence type="predicted"/>
<sequence>MIPDHLFAPFRAEALALPNRVVMAPMTRCFSPDGVPGDDVVQYYRRRAEGGAGLIISEGTAIDEPAAITNSRIPLFYGDEPLGGWKRVVDAVHDAGSAIFPQLWHTGAARQSELSVNPDVQAISPSGLFAPGQAVGRAMTDGDIERLVTAYGQGAADAKRLGFDGVELHFAHGYLVDQFFWPEVNLRADAHGADRFLLAEAIVAECRRRVGARFPIGLRFSQWKQQDYDARLFAGPADLSAFLERMVDAGVTIFHCSSRRFWEPEFEGETLNLAGWTKKLTGMTVITVGSVGLNQEFLVSRTGVDTAIDESRLELLNGMLARNEFDLVAIGRALLADPLWPSKVRAGRFQDLATYSKDAEQTLV</sequence>
<evidence type="ECO:0000256" key="2">
    <source>
        <dbReference type="ARBA" id="ARBA00022630"/>
    </source>
</evidence>
<dbReference type="GO" id="GO:0050661">
    <property type="term" value="F:NADP binding"/>
    <property type="evidence" value="ECO:0007669"/>
    <property type="project" value="InterPro"/>
</dbReference>
<dbReference type="Pfam" id="PF00724">
    <property type="entry name" value="Oxidored_FMN"/>
    <property type="match status" value="1"/>
</dbReference>
<dbReference type="SUPFAM" id="SSF51395">
    <property type="entry name" value="FMN-linked oxidoreductases"/>
    <property type="match status" value="1"/>
</dbReference>
<dbReference type="FunFam" id="3.20.20.70:FF:000262">
    <property type="entry name" value="NADH:flavin oxidoreductase"/>
    <property type="match status" value="1"/>
</dbReference>
<dbReference type="PANTHER" id="PTHR43303">
    <property type="entry name" value="NADPH DEHYDROGENASE C23G7.10C-RELATED"/>
    <property type="match status" value="1"/>
</dbReference>
<dbReference type="CDD" id="cd04747">
    <property type="entry name" value="OYE_like_5_FMN"/>
    <property type="match status" value="1"/>
</dbReference>
<keyword evidence="4" id="KW-0521">NADP</keyword>
<dbReference type="InterPro" id="IPR044152">
    <property type="entry name" value="YqjM-like"/>
</dbReference>
<dbReference type="InterPro" id="IPR001155">
    <property type="entry name" value="OxRdtase_FMN_N"/>
</dbReference>
<dbReference type="Gene3D" id="3.20.20.70">
    <property type="entry name" value="Aldolase class I"/>
    <property type="match status" value="1"/>
</dbReference>
<comment type="caution">
    <text evidence="7">The sequence shown here is derived from an EMBL/GenBank/DDBJ whole genome shotgun (WGS) entry which is preliminary data.</text>
</comment>
<accession>A0A2S8B9C5</accession>
<evidence type="ECO:0000259" key="6">
    <source>
        <dbReference type="Pfam" id="PF00724"/>
    </source>
</evidence>
<evidence type="ECO:0000256" key="3">
    <source>
        <dbReference type="ARBA" id="ARBA00022643"/>
    </source>
</evidence>
<evidence type="ECO:0000313" key="7">
    <source>
        <dbReference type="EMBL" id="PQM28849.1"/>
    </source>
</evidence>
<keyword evidence="8" id="KW-1185">Reference proteome</keyword>
<gene>
    <name evidence="7" type="ORF">CVO77_10555</name>
</gene>
<organism evidence="7 8">
    <name type="scientific">Sphingopyxis lindanitolerans</name>
    <dbReference type="NCBI Taxonomy" id="2054227"/>
    <lineage>
        <taxon>Bacteria</taxon>
        <taxon>Pseudomonadati</taxon>
        <taxon>Pseudomonadota</taxon>
        <taxon>Alphaproteobacteria</taxon>
        <taxon>Sphingomonadales</taxon>
        <taxon>Sphingomonadaceae</taxon>
        <taxon>Sphingopyxis</taxon>
    </lineage>
</organism>